<name>A0A5J4PJC7_9ZZZZ</name>
<organism evidence="1">
    <name type="scientific">termite gut metagenome</name>
    <dbReference type="NCBI Taxonomy" id="433724"/>
    <lineage>
        <taxon>unclassified sequences</taxon>
        <taxon>metagenomes</taxon>
        <taxon>organismal metagenomes</taxon>
    </lineage>
</organism>
<protein>
    <submittedName>
        <fullName evidence="1">Beta-galactosidase</fullName>
        <ecNumber evidence="1">3.2.1.23</ecNumber>
    </submittedName>
</protein>
<keyword evidence="1" id="KW-0326">Glycosidase</keyword>
<reference evidence="1" key="1">
    <citation type="submission" date="2019-03" db="EMBL/GenBank/DDBJ databases">
        <title>Single cell metagenomics reveals metabolic interactions within the superorganism composed of flagellate Streblomastix strix and complex community of Bacteroidetes bacteria on its surface.</title>
        <authorList>
            <person name="Treitli S.C."/>
            <person name="Kolisko M."/>
            <person name="Husnik F."/>
            <person name="Keeling P."/>
            <person name="Hampl V."/>
        </authorList>
    </citation>
    <scope>NUCLEOTIDE SEQUENCE</scope>
    <source>
        <strain evidence="1">STM</strain>
    </source>
</reference>
<sequence>GVACIKVAKFGKCAVSAKAGDSMMNILVME</sequence>
<feature type="non-terminal residue" evidence="1">
    <location>
        <position position="1"/>
    </location>
</feature>
<dbReference type="EMBL" id="SNRY01008435">
    <property type="protein sequence ID" value="KAA6308543.1"/>
    <property type="molecule type" value="Genomic_DNA"/>
</dbReference>
<gene>
    <name evidence="1" type="ORF">EZS27_039809</name>
</gene>
<dbReference type="GO" id="GO:0004565">
    <property type="term" value="F:beta-galactosidase activity"/>
    <property type="evidence" value="ECO:0007669"/>
    <property type="project" value="UniProtKB-EC"/>
</dbReference>
<accession>A0A5J4PJC7</accession>
<dbReference type="EC" id="3.2.1.23" evidence="1"/>
<keyword evidence="1" id="KW-0378">Hydrolase</keyword>
<proteinExistence type="predicted"/>
<dbReference type="AlphaFoldDB" id="A0A5J4PJC7"/>
<comment type="caution">
    <text evidence="1">The sequence shown here is derived from an EMBL/GenBank/DDBJ whole genome shotgun (WGS) entry which is preliminary data.</text>
</comment>
<evidence type="ECO:0000313" key="1">
    <source>
        <dbReference type="EMBL" id="KAA6308543.1"/>
    </source>
</evidence>